<dbReference type="EMBL" id="VBRY01000006">
    <property type="protein sequence ID" value="TLS67258.1"/>
    <property type="molecule type" value="Genomic_DNA"/>
</dbReference>
<dbReference type="Pfam" id="PF08448">
    <property type="entry name" value="PAS_4"/>
    <property type="match status" value="3"/>
</dbReference>
<dbReference type="InterPro" id="IPR035965">
    <property type="entry name" value="PAS-like_dom_sf"/>
</dbReference>
<protein>
    <recommendedName>
        <fullName evidence="2">histidine kinase</fullName>
        <ecNumber evidence="2">2.7.13.3</ecNumber>
    </recommendedName>
</protein>
<dbReference type="SMART" id="SM00388">
    <property type="entry name" value="HisKA"/>
    <property type="match status" value="1"/>
</dbReference>
<dbReference type="PROSITE" id="PS50109">
    <property type="entry name" value="HIS_KIN"/>
    <property type="match status" value="1"/>
</dbReference>
<evidence type="ECO:0000313" key="12">
    <source>
        <dbReference type="Proteomes" id="UP000306585"/>
    </source>
</evidence>
<evidence type="ECO:0000256" key="3">
    <source>
        <dbReference type="ARBA" id="ARBA00022553"/>
    </source>
</evidence>
<dbReference type="PANTHER" id="PTHR43304">
    <property type="entry name" value="PHYTOCHROME-LIKE PROTEIN CPH1"/>
    <property type="match status" value="1"/>
</dbReference>
<feature type="modified residue" description="4-aspartylphosphate" evidence="6">
    <location>
        <position position="1731"/>
    </location>
</feature>
<evidence type="ECO:0000256" key="4">
    <source>
        <dbReference type="ARBA" id="ARBA00022679"/>
    </source>
</evidence>
<dbReference type="Gene3D" id="3.30.565.10">
    <property type="entry name" value="Histidine kinase-like ATPase, C-terminal domain"/>
    <property type="match status" value="1"/>
</dbReference>
<dbReference type="SUPFAM" id="SSF47384">
    <property type="entry name" value="Homodimeric domain of signal transducing histidine kinase"/>
    <property type="match status" value="1"/>
</dbReference>
<name>A0A5R9GNN4_9PROT</name>
<dbReference type="PROSITE" id="PS50110">
    <property type="entry name" value="RESPONSE_REGULATORY"/>
    <property type="match status" value="1"/>
</dbReference>
<accession>A0A5R9GNN4</accession>
<dbReference type="InterPro" id="IPR052162">
    <property type="entry name" value="Sensor_kinase/Photoreceptor"/>
</dbReference>
<dbReference type="Pfam" id="PF13426">
    <property type="entry name" value="PAS_9"/>
    <property type="match status" value="2"/>
</dbReference>
<dbReference type="RefSeq" id="WP_138239174.1">
    <property type="nucleotide sequence ID" value="NZ_VBRY01000006.1"/>
</dbReference>
<feature type="domain" description="PAS" evidence="9">
    <location>
        <begin position="1169"/>
        <end position="1215"/>
    </location>
</feature>
<dbReference type="NCBIfam" id="TIGR00229">
    <property type="entry name" value="sensory_box"/>
    <property type="match status" value="10"/>
</dbReference>
<dbReference type="Pfam" id="PF00072">
    <property type="entry name" value="Response_reg"/>
    <property type="match status" value="1"/>
</dbReference>
<evidence type="ECO:0000256" key="5">
    <source>
        <dbReference type="ARBA" id="ARBA00022777"/>
    </source>
</evidence>
<organism evidence="11 12">
    <name type="scientific">Mariprofundus erugo</name>
    <dbReference type="NCBI Taxonomy" id="2528639"/>
    <lineage>
        <taxon>Bacteria</taxon>
        <taxon>Pseudomonadati</taxon>
        <taxon>Pseudomonadota</taxon>
        <taxon>Candidatius Mariprofundia</taxon>
        <taxon>Mariprofundales</taxon>
        <taxon>Mariprofundaceae</taxon>
        <taxon>Mariprofundus</taxon>
    </lineage>
</organism>
<evidence type="ECO:0000259" key="10">
    <source>
        <dbReference type="PROSITE" id="PS50113"/>
    </source>
</evidence>
<dbReference type="InterPro" id="IPR036890">
    <property type="entry name" value="HATPase_C_sf"/>
</dbReference>
<dbReference type="PROSITE" id="PS50112">
    <property type="entry name" value="PAS"/>
    <property type="match status" value="6"/>
</dbReference>
<feature type="domain" description="PAC" evidence="10">
    <location>
        <begin position="984"/>
        <end position="1036"/>
    </location>
</feature>
<keyword evidence="4" id="KW-0808">Transferase</keyword>
<reference evidence="11 12" key="1">
    <citation type="journal article" date="2019" name="Appl. Environ. Microbiol.">
        <title>Environmental Evidence and Genomic Insight of Iron-oxidizing Bacteria Preference Towards More Corrosion Resistant Stainless Steel at Higher Salinities.</title>
        <authorList>
            <person name="Garrison C.E."/>
            <person name="Price K.A."/>
            <person name="Field E.K."/>
        </authorList>
    </citation>
    <scope>NUCLEOTIDE SEQUENCE [LARGE SCALE GENOMIC DNA]</scope>
    <source>
        <strain evidence="11 12">P3</strain>
    </source>
</reference>
<feature type="domain" description="PAC" evidence="10">
    <location>
        <begin position="600"/>
        <end position="653"/>
    </location>
</feature>
<dbReference type="CDD" id="cd00082">
    <property type="entry name" value="HisKA"/>
    <property type="match status" value="1"/>
</dbReference>
<evidence type="ECO:0000313" key="11">
    <source>
        <dbReference type="EMBL" id="TLS67258.1"/>
    </source>
</evidence>
<comment type="catalytic activity">
    <reaction evidence="1">
        <text>ATP + protein L-histidine = ADP + protein N-phospho-L-histidine.</text>
        <dbReference type="EC" id="2.7.13.3"/>
    </reaction>
</comment>
<evidence type="ECO:0000256" key="1">
    <source>
        <dbReference type="ARBA" id="ARBA00000085"/>
    </source>
</evidence>
<dbReference type="PRINTS" id="PR00344">
    <property type="entry name" value="BCTRLSENSOR"/>
</dbReference>
<feature type="domain" description="PAS" evidence="9">
    <location>
        <begin position="784"/>
        <end position="856"/>
    </location>
</feature>
<feature type="domain" description="PAC" evidence="10">
    <location>
        <begin position="344"/>
        <end position="397"/>
    </location>
</feature>
<dbReference type="SMART" id="SM00086">
    <property type="entry name" value="PAC"/>
    <property type="match status" value="8"/>
</dbReference>
<dbReference type="InterPro" id="IPR004358">
    <property type="entry name" value="Sig_transdc_His_kin-like_C"/>
</dbReference>
<dbReference type="InterPro" id="IPR036097">
    <property type="entry name" value="HisK_dim/P_sf"/>
</dbReference>
<dbReference type="Gene3D" id="2.10.70.100">
    <property type="match status" value="2"/>
</dbReference>
<dbReference type="EC" id="2.7.13.3" evidence="2"/>
<comment type="caution">
    <text evidence="11">The sequence shown here is derived from an EMBL/GenBank/DDBJ whole genome shotgun (WGS) entry which is preliminary data.</text>
</comment>
<dbReference type="InterPro" id="IPR013655">
    <property type="entry name" value="PAS_fold_3"/>
</dbReference>
<dbReference type="InterPro" id="IPR003594">
    <property type="entry name" value="HATPase_dom"/>
</dbReference>
<dbReference type="Gene3D" id="3.40.50.2300">
    <property type="match status" value="1"/>
</dbReference>
<dbReference type="InterPro" id="IPR000700">
    <property type="entry name" value="PAS-assoc_C"/>
</dbReference>
<evidence type="ECO:0000259" key="8">
    <source>
        <dbReference type="PROSITE" id="PS50110"/>
    </source>
</evidence>
<feature type="domain" description="PAC" evidence="10">
    <location>
        <begin position="1248"/>
        <end position="1299"/>
    </location>
</feature>
<dbReference type="Pfam" id="PF00512">
    <property type="entry name" value="HisKA"/>
    <property type="match status" value="1"/>
</dbReference>
<keyword evidence="12" id="KW-1185">Reference proteome</keyword>
<feature type="domain" description="PAC" evidence="10">
    <location>
        <begin position="213"/>
        <end position="265"/>
    </location>
</feature>
<dbReference type="Pfam" id="PF02518">
    <property type="entry name" value="HATPase_c"/>
    <property type="match status" value="1"/>
</dbReference>
<feature type="domain" description="PAC" evidence="10">
    <location>
        <begin position="730"/>
        <end position="783"/>
    </location>
</feature>
<evidence type="ECO:0000256" key="6">
    <source>
        <dbReference type="PROSITE-ProRule" id="PRU00169"/>
    </source>
</evidence>
<keyword evidence="5" id="KW-0418">Kinase</keyword>
<feature type="domain" description="PAS" evidence="9">
    <location>
        <begin position="1300"/>
        <end position="1370"/>
    </location>
</feature>
<dbReference type="PANTHER" id="PTHR43304:SF1">
    <property type="entry name" value="PAC DOMAIN-CONTAINING PROTEIN"/>
    <property type="match status" value="1"/>
</dbReference>
<gene>
    <name evidence="11" type="ORF">FEF65_07435</name>
</gene>
<dbReference type="InterPro" id="IPR001789">
    <property type="entry name" value="Sig_transdc_resp-reg_receiver"/>
</dbReference>
<feature type="domain" description="PAS" evidence="9">
    <location>
        <begin position="909"/>
        <end position="981"/>
    </location>
</feature>
<feature type="domain" description="Histidine kinase" evidence="7">
    <location>
        <begin position="1435"/>
        <end position="1660"/>
    </location>
</feature>
<proteinExistence type="predicted"/>
<dbReference type="Proteomes" id="UP000306585">
    <property type="component" value="Unassembled WGS sequence"/>
</dbReference>
<dbReference type="CDD" id="cd00130">
    <property type="entry name" value="PAS"/>
    <property type="match status" value="8"/>
</dbReference>
<dbReference type="InterPro" id="IPR000014">
    <property type="entry name" value="PAS"/>
</dbReference>
<feature type="domain" description="PAC" evidence="10">
    <location>
        <begin position="1372"/>
        <end position="1422"/>
    </location>
</feature>
<dbReference type="Pfam" id="PF08447">
    <property type="entry name" value="PAS_3"/>
    <property type="match status" value="5"/>
</dbReference>
<feature type="domain" description="PAC" evidence="10">
    <location>
        <begin position="1117"/>
        <end position="1168"/>
    </location>
</feature>
<evidence type="ECO:0000256" key="2">
    <source>
        <dbReference type="ARBA" id="ARBA00012438"/>
    </source>
</evidence>
<dbReference type="SMART" id="SM00387">
    <property type="entry name" value="HATPase_c"/>
    <property type="match status" value="1"/>
</dbReference>
<sequence>MKKKFTQPAGHHLLQNIIEEVPIRIFWKDREGRYLGCNALFARDAGYSSAHELIGKNDFDMGWREQAEAYRSDDFAVMASGEPKLGFEEPQTTPDGQTIWLRTSKVPLRNEQQEICGILGIYDDITAQKQAELLLQQTRKRHEEAQRIAHLGHWRLDLLTRELQWSDEVFRMFGVQKDGSHPTYDSFLALVHPDDRAYVDRAYHDSLSGGGFYDIEHRLCVHPDVVIWVNERCETTYSEDGTPLYSIGTVLDITDRKRIEEQLQDSEARFRNLVEQSPLAIQILSTDGVILQVNRAWEQMWKVPFAALADYNMLADQQLVATGVMPLLQRAFAGEEIRIPEMQYDREATPEVPGSGGDLWVRTYAYPLRDEAGAVCEVVLVQEDVSLRRQVEIELRESLSLQQATLEATADGILVVGSDGKWRGYNQNFVEMWKFTPEILASGDDERALQYVLDQLVDPQAFIDRVMALYSRPDEISLDEICFSDGRVFERYSKAQRIDGAIVGRVWSFRDITDRCRAEERLRGSEERLRLALDAARQAWFDLDIVSGEVVVSSEYARMIGYEPGEFQTSLQNWLDHIHEEDRPAVERALARTMDSCGPESIEYRRRRGDGGWEWIRSVGEIIERDQSGKPLRMIGIHTDINAYKLAEAALKGSEERFALAMAGANDGLWDWDLQTDVVYYSPRWFGMLGYDEDELPASIVTWTQLVHPDDKDRVLARVSDYLEGREGTFEVEMRMLHKDGHEVYVLSRASKVVRDEDRRPVRLVGTHVDISERKAAERKLVESEQSYRGIFNSLHEAVYILDEKGIFLDVNRGAEKMYGFPRDYFIGKNPGDLSVPNRNDMEQVAAQLQLALHGQPQSLEFWAYNSRGEAFPKEVHLYPGNYFGRRVVIAVATDISERKKSEMALHASEERLQLAQEIGQVGIWDWNPQTGVLYWTDQTFRMFGYEPGAIEPTFELFLQHVHPDDRQMLYHAVQAALSQGEKYDVDCRFMDRDGHEYVAYAQGQVIFSDEGQPVRMLGTFQDITGRKQVEGALQRSGAFLGKIFDNASEGISVCQACDEFPYVRFTLWNGRMTEMTGYTIDQINELGWYQSMYPEPEQQARAIARMERMREGDNLTGEEWEVTTGAGEKRIFSISTSTIVTAEGEPAVVGLMHDVTERKQTAEALIQAAEFRGKLMDQASEGIVLWRPQASGEPEFISWNPRMQEITGYTQEEINRLGWLRTIYASESERDKAGKTMRMVLAGDINRGEDFEIVTRQGERRHVHISSSLVAGSQREQCVLAVVQDITESKRQQALLEASRKRFSTLFDSSSDAIFILDTTGKFIDVNKTAYTRLGYSKDEMLAMHVAELDPPEFAVMVPDRMAKLVQTGYAVFESAHYRADGTIMPVEINARLIELDEQNVILSVIRDISERKEFEEQLRQSQKMEAIGTLVGGIAHDFNNMLAAMQGNIYLARMEMEPCSMASERLNNIEKLGERAAEMVQQLLTFARRDAVSRRNLVLNSFMKEAYKLASAAIPENIDHHSSVCDELLVIHGDATQLQQVLMNLLNNAVDAVAGVAAPGIRCALTAYQADREFAERHPELAVDQFACITVADNGHGIAPDAMAKIFEPFYTTKEVGKGTGLGLAMLYGAVQNHGGVVEVESQPGRGTSFSIYLPLMEDSEAAGEAGKSVCGGGHSETILLVDDEVSVLETTCEVLESMGYRVLTASNGEEAFALFMAHAGEVDLIISDVVMPKMGGVELLRSVRRYNEQLPFMLVTGYDRDHVIGVGAPGNHCQILNKPFNFDVLSRSIQSLVRHG</sequence>
<dbReference type="GO" id="GO:0000155">
    <property type="term" value="F:phosphorelay sensor kinase activity"/>
    <property type="evidence" value="ECO:0007669"/>
    <property type="project" value="InterPro"/>
</dbReference>
<keyword evidence="3 6" id="KW-0597">Phosphoprotein</keyword>
<dbReference type="Gene3D" id="3.30.450.20">
    <property type="entry name" value="PAS domain"/>
    <property type="match status" value="11"/>
</dbReference>
<dbReference type="Gene3D" id="1.10.287.130">
    <property type="match status" value="1"/>
</dbReference>
<feature type="domain" description="PAS" evidence="9">
    <location>
        <begin position="525"/>
        <end position="597"/>
    </location>
</feature>
<feature type="domain" description="PAC" evidence="10">
    <location>
        <begin position="85"/>
        <end position="137"/>
    </location>
</feature>
<evidence type="ECO:0000259" key="9">
    <source>
        <dbReference type="PROSITE" id="PS50112"/>
    </source>
</evidence>
<dbReference type="SMART" id="SM00448">
    <property type="entry name" value="REC"/>
    <property type="match status" value="1"/>
</dbReference>
<evidence type="ECO:0000259" key="7">
    <source>
        <dbReference type="PROSITE" id="PS50109"/>
    </source>
</evidence>
<dbReference type="SUPFAM" id="SSF55785">
    <property type="entry name" value="PYP-like sensor domain (PAS domain)"/>
    <property type="match status" value="11"/>
</dbReference>
<feature type="domain" description="Response regulatory" evidence="8">
    <location>
        <begin position="1680"/>
        <end position="1796"/>
    </location>
</feature>
<dbReference type="InterPro" id="IPR005467">
    <property type="entry name" value="His_kinase_dom"/>
</dbReference>
<dbReference type="SUPFAM" id="SSF52172">
    <property type="entry name" value="CheY-like"/>
    <property type="match status" value="1"/>
</dbReference>
<dbReference type="PROSITE" id="PS50113">
    <property type="entry name" value="PAC"/>
    <property type="match status" value="9"/>
</dbReference>
<dbReference type="SMART" id="SM00091">
    <property type="entry name" value="PAS"/>
    <property type="match status" value="11"/>
</dbReference>
<dbReference type="InterPro" id="IPR001610">
    <property type="entry name" value="PAC"/>
</dbReference>
<feature type="domain" description="PAS" evidence="9">
    <location>
        <begin position="654"/>
        <end position="726"/>
    </location>
</feature>
<dbReference type="InterPro" id="IPR003661">
    <property type="entry name" value="HisK_dim/P_dom"/>
</dbReference>
<dbReference type="InterPro" id="IPR013656">
    <property type="entry name" value="PAS_4"/>
</dbReference>
<dbReference type="SUPFAM" id="SSF55874">
    <property type="entry name" value="ATPase domain of HSP90 chaperone/DNA topoisomerase II/histidine kinase"/>
    <property type="match status" value="1"/>
</dbReference>
<dbReference type="InterPro" id="IPR011006">
    <property type="entry name" value="CheY-like_superfamily"/>
</dbReference>